<organism evidence="2 3">
    <name type="scientific">Linum trigynum</name>
    <dbReference type="NCBI Taxonomy" id="586398"/>
    <lineage>
        <taxon>Eukaryota</taxon>
        <taxon>Viridiplantae</taxon>
        <taxon>Streptophyta</taxon>
        <taxon>Embryophyta</taxon>
        <taxon>Tracheophyta</taxon>
        <taxon>Spermatophyta</taxon>
        <taxon>Magnoliopsida</taxon>
        <taxon>eudicotyledons</taxon>
        <taxon>Gunneridae</taxon>
        <taxon>Pentapetalae</taxon>
        <taxon>rosids</taxon>
        <taxon>fabids</taxon>
        <taxon>Malpighiales</taxon>
        <taxon>Linaceae</taxon>
        <taxon>Linum</taxon>
    </lineage>
</organism>
<dbReference type="AlphaFoldDB" id="A0AAV2FED9"/>
<evidence type="ECO:0000256" key="1">
    <source>
        <dbReference type="SAM" id="MobiDB-lite"/>
    </source>
</evidence>
<accession>A0AAV2FED9</accession>
<dbReference type="Proteomes" id="UP001497516">
    <property type="component" value="Chromosome 6"/>
</dbReference>
<reference evidence="2 3" key="1">
    <citation type="submission" date="2024-04" db="EMBL/GenBank/DDBJ databases">
        <authorList>
            <person name="Fracassetti M."/>
        </authorList>
    </citation>
    <scope>NUCLEOTIDE SEQUENCE [LARGE SCALE GENOMIC DNA]</scope>
</reference>
<keyword evidence="3" id="KW-1185">Reference proteome</keyword>
<gene>
    <name evidence="2" type="ORF">LTRI10_LOCUS36999</name>
</gene>
<sequence>MSPENFNFEPAADGEERALPSNLSSGDKPGGRGGRKSRPESEESGRSMGLVFRPILLAPIASIFQANTSVGTCTADYSRFKDGGD</sequence>
<proteinExistence type="predicted"/>
<protein>
    <submittedName>
        <fullName evidence="2">Uncharacterized protein</fullName>
    </submittedName>
</protein>
<evidence type="ECO:0000313" key="2">
    <source>
        <dbReference type="EMBL" id="CAL1396644.1"/>
    </source>
</evidence>
<feature type="region of interest" description="Disordered" evidence="1">
    <location>
        <begin position="1"/>
        <end position="47"/>
    </location>
</feature>
<name>A0AAV2FED9_9ROSI</name>
<dbReference type="EMBL" id="OZ034819">
    <property type="protein sequence ID" value="CAL1396644.1"/>
    <property type="molecule type" value="Genomic_DNA"/>
</dbReference>
<evidence type="ECO:0000313" key="3">
    <source>
        <dbReference type="Proteomes" id="UP001497516"/>
    </source>
</evidence>